<organism evidence="2 3">
    <name type="scientific">Paraglaciecola psychrophila 170</name>
    <dbReference type="NCBI Taxonomy" id="1129794"/>
    <lineage>
        <taxon>Bacteria</taxon>
        <taxon>Pseudomonadati</taxon>
        <taxon>Pseudomonadota</taxon>
        <taxon>Gammaproteobacteria</taxon>
        <taxon>Alteromonadales</taxon>
        <taxon>Alteromonadaceae</taxon>
        <taxon>Paraglaciecola</taxon>
    </lineage>
</organism>
<evidence type="ECO:0000313" key="3">
    <source>
        <dbReference type="Proteomes" id="UP000011864"/>
    </source>
</evidence>
<dbReference type="OrthoDB" id="7210314at2"/>
<dbReference type="HOGENOM" id="CLU_852175_0_0_6"/>
<gene>
    <name evidence="2" type="ORF">C427_1050</name>
</gene>
<evidence type="ECO:0008006" key="4">
    <source>
        <dbReference type="Google" id="ProtNLM"/>
    </source>
</evidence>
<protein>
    <recommendedName>
        <fullName evidence="4">Glycosyl transferase family 1 domain-containing protein</fullName>
    </recommendedName>
</protein>
<name>K7A973_9ALTE</name>
<keyword evidence="1" id="KW-0472">Membrane</keyword>
<dbReference type="KEGG" id="gps:C427_1050"/>
<dbReference type="RefSeq" id="WP_007640292.1">
    <property type="nucleotide sequence ID" value="NC_020514.1"/>
</dbReference>
<proteinExistence type="predicted"/>
<keyword evidence="1" id="KW-0812">Transmembrane</keyword>
<dbReference type="AlphaFoldDB" id="K7A973"/>
<feature type="transmembrane region" description="Helical" evidence="1">
    <location>
        <begin position="46"/>
        <end position="68"/>
    </location>
</feature>
<keyword evidence="3" id="KW-1185">Reference proteome</keyword>
<dbReference type="EMBL" id="CP003837">
    <property type="protein sequence ID" value="AGH43159.1"/>
    <property type="molecule type" value="Genomic_DNA"/>
</dbReference>
<sequence>MSSNKVFNFYSRFESGHRTEYIKFTASQLNGARVKLFAGLFSRKPLLFLMVEECFFIYWLISVVRSIFKLKTVGLVFRAKECTVSNTFKHKLKRFFLKNIKKNQNATSLSIIPFFVCPAIENICDDWIYDFQFCDIDFLYTLTDLVQVKLFVNELNSLANGRKIICAIGKQDESKGFDQFITNYINSESLQKDFSFISGGKISGISDSLITKFEDVGGIIFNKKITDSELVALYEASDFIWACYSPLYDQSSGILGRGLQFNKTVIVRKNSVAESISVNLEASFITMPISSELLFSELNGFTNKELTSSPKLKNNMDKLKCLLGTK</sequence>
<evidence type="ECO:0000256" key="1">
    <source>
        <dbReference type="SAM" id="Phobius"/>
    </source>
</evidence>
<keyword evidence="1" id="KW-1133">Transmembrane helix</keyword>
<evidence type="ECO:0000313" key="2">
    <source>
        <dbReference type="EMBL" id="AGH43159.1"/>
    </source>
</evidence>
<reference evidence="2 3" key="1">
    <citation type="journal article" date="2013" name="Genome Announc.">
        <title>Complete Genome Sequence of Glaciecola psychrophila Strain 170T.</title>
        <authorList>
            <person name="Yin J."/>
            <person name="Chen J."/>
            <person name="Liu G."/>
            <person name="Yu Y."/>
            <person name="Song L."/>
            <person name="Wang X."/>
            <person name="Qu X."/>
        </authorList>
    </citation>
    <scope>NUCLEOTIDE SEQUENCE [LARGE SCALE GENOMIC DNA]</scope>
    <source>
        <strain evidence="2 3">170</strain>
    </source>
</reference>
<dbReference type="STRING" id="1129794.C427_1050"/>
<accession>K7A973</accession>
<dbReference type="eggNOG" id="COG0438">
    <property type="taxonomic scope" value="Bacteria"/>
</dbReference>
<dbReference type="Proteomes" id="UP000011864">
    <property type="component" value="Chromosome"/>
</dbReference>
<dbReference type="PATRIC" id="fig|1129794.4.peg.1038"/>